<keyword evidence="3" id="KW-0411">Iron-sulfur</keyword>
<dbReference type="InterPro" id="IPR015931">
    <property type="entry name" value="Acnase/IPM_dHydase_lsu_aba_1/3"/>
</dbReference>
<dbReference type="PANTHER" id="PTHR43160:SF3">
    <property type="entry name" value="ACONITATE HYDRATASE, MITOCHONDRIAL"/>
    <property type="match status" value="1"/>
</dbReference>
<dbReference type="InterPro" id="IPR036008">
    <property type="entry name" value="Aconitase_4Fe-4S_dom"/>
</dbReference>
<dbReference type="RefSeq" id="WP_040096735.1">
    <property type="nucleotide sequence ID" value="NZ_JWJD01000001.1"/>
</dbReference>
<evidence type="ECO:0000256" key="3">
    <source>
        <dbReference type="ARBA" id="ARBA00023014"/>
    </source>
</evidence>
<keyword evidence="7" id="KW-1185">Reference proteome</keyword>
<comment type="caution">
    <text evidence="6">The sequence shown here is derived from an EMBL/GenBank/DDBJ whole genome shotgun (WGS) entry which is preliminary data.</text>
</comment>
<name>A0A0C2HLN4_9BACT</name>
<dbReference type="InterPro" id="IPR000573">
    <property type="entry name" value="AconitaseA/IPMdHydase_ssu_swvl"/>
</dbReference>
<dbReference type="PRINTS" id="PR00415">
    <property type="entry name" value="ACONITASE"/>
</dbReference>
<evidence type="ECO:0000259" key="4">
    <source>
        <dbReference type="Pfam" id="PF00330"/>
    </source>
</evidence>
<gene>
    <name evidence="6" type="ORF">GFER_05375</name>
</gene>
<dbReference type="GO" id="GO:0003994">
    <property type="term" value="F:aconitate hydratase activity"/>
    <property type="evidence" value="ECO:0007669"/>
    <property type="project" value="TreeGrafter"/>
</dbReference>
<keyword evidence="2" id="KW-0408">Iron</keyword>
<dbReference type="EMBL" id="JWJD01000001">
    <property type="protein sequence ID" value="KIH78026.1"/>
    <property type="molecule type" value="Genomic_DNA"/>
</dbReference>
<dbReference type="InterPro" id="IPR001030">
    <property type="entry name" value="Acoase/IPM_deHydtase_lsu_aba"/>
</dbReference>
<feature type="domain" description="Aconitase/3-isopropylmalate dehydratase large subunit alpha/beta/alpha" evidence="4">
    <location>
        <begin position="8"/>
        <end position="407"/>
    </location>
</feature>
<evidence type="ECO:0000313" key="6">
    <source>
        <dbReference type="EMBL" id="KIH78026.1"/>
    </source>
</evidence>
<dbReference type="PANTHER" id="PTHR43160">
    <property type="entry name" value="ACONITATE HYDRATASE B"/>
    <property type="match status" value="1"/>
</dbReference>
<sequence>MGKNLTRKLLETHLVSGRLTPGEEIGIKIDHTLLQDATGTMAMLEFESLGLERVEVELAAQYVDHNLLQSDFRNADDHKYLQTVCARYGIHFSRPGNGISHQVHMERFGRPGLTMIGADSHTPGAAGVSMLAIGAGGLDVALAMAGRPYFFPCPKVLGVKVTGELPDWCSAKDVILEMLRRYDVKGCVGKVVEYYGPGVANLSATDRETIGNMGTELGATSSIFPSDERTREYLEAQGRGDAWQELAADPDCHYDEHAELDLSQIEPLIACPTSPGNVKRVAEVAGIRADQVIVGSSVNSSFRDLMVTAKIVENRHCHPDTAFHVNPGSRQVLENVAREGGVMSLLMAGARIHQSGCLGCIGMGQAPGTGQVSLRTFPRNFPGRSGTKDDQVYLCSPETAAVSALKGLITDPRDMGKEMDYPQIKDPDQYLVDESSIIFPSRELAKTEVVRGPNIMKLPEFDALPDTLEATVAIRVEDNLSTDGIMPAGSKILPLRSNIAAISEFVFHQVDPDFIERIKPIENAVVIGGDNYGQGSSREHAALAPRYLGVRAKIVKSFARIHKANLCNFGILPLVFKNPEDYALCEQGKQVVFPEVKKYLEDGATEIPVEVDGKEVITLLDVSERQREHLIAGGTLNFVKQELGTGEGAAENRS</sequence>
<dbReference type="NCBIfam" id="TIGR01342">
    <property type="entry name" value="acon_putative"/>
    <property type="match status" value="1"/>
</dbReference>
<feature type="domain" description="Aconitase A/isopropylmalate dehydratase small subunit swivel" evidence="5">
    <location>
        <begin position="523"/>
        <end position="578"/>
    </location>
</feature>
<protein>
    <submittedName>
        <fullName evidence="6">Aconitate hydratase</fullName>
    </submittedName>
</protein>
<dbReference type="GO" id="GO:0005829">
    <property type="term" value="C:cytosol"/>
    <property type="evidence" value="ECO:0007669"/>
    <property type="project" value="TreeGrafter"/>
</dbReference>
<dbReference type="Gene3D" id="3.20.19.10">
    <property type="entry name" value="Aconitase, domain 4"/>
    <property type="match status" value="1"/>
</dbReference>
<dbReference type="GO" id="GO:0006099">
    <property type="term" value="P:tricarboxylic acid cycle"/>
    <property type="evidence" value="ECO:0007669"/>
    <property type="project" value="TreeGrafter"/>
</dbReference>
<keyword evidence="1" id="KW-0479">Metal-binding</keyword>
<dbReference type="SUPFAM" id="SSF53732">
    <property type="entry name" value="Aconitase iron-sulfur domain"/>
    <property type="match status" value="1"/>
</dbReference>
<proteinExistence type="predicted"/>
<dbReference type="AlphaFoldDB" id="A0A0C2HLN4"/>
<dbReference type="NCBIfam" id="NF005558">
    <property type="entry name" value="PRK07229.1"/>
    <property type="match status" value="1"/>
</dbReference>
<evidence type="ECO:0000259" key="5">
    <source>
        <dbReference type="Pfam" id="PF00694"/>
    </source>
</evidence>
<dbReference type="SUPFAM" id="SSF52016">
    <property type="entry name" value="LeuD/IlvD-like"/>
    <property type="match status" value="1"/>
</dbReference>
<dbReference type="Proteomes" id="UP000035068">
    <property type="component" value="Unassembled WGS sequence"/>
</dbReference>
<evidence type="ECO:0000256" key="1">
    <source>
        <dbReference type="ARBA" id="ARBA00022723"/>
    </source>
</evidence>
<dbReference type="Gene3D" id="3.30.499.10">
    <property type="entry name" value="Aconitase, domain 3"/>
    <property type="match status" value="2"/>
</dbReference>
<organism evidence="6 7">
    <name type="scientific">Geoalkalibacter ferrihydriticus DSM 17813</name>
    <dbReference type="NCBI Taxonomy" id="1121915"/>
    <lineage>
        <taxon>Bacteria</taxon>
        <taxon>Pseudomonadati</taxon>
        <taxon>Thermodesulfobacteriota</taxon>
        <taxon>Desulfuromonadia</taxon>
        <taxon>Desulfuromonadales</taxon>
        <taxon>Geoalkalibacteraceae</taxon>
        <taxon>Geoalkalibacter</taxon>
    </lineage>
</organism>
<dbReference type="Pfam" id="PF00694">
    <property type="entry name" value="Aconitase_C"/>
    <property type="match status" value="1"/>
</dbReference>
<dbReference type="GO" id="GO:0046872">
    <property type="term" value="F:metal ion binding"/>
    <property type="evidence" value="ECO:0007669"/>
    <property type="project" value="UniProtKB-KW"/>
</dbReference>
<dbReference type="Pfam" id="PF00330">
    <property type="entry name" value="Aconitase"/>
    <property type="match status" value="1"/>
</dbReference>
<dbReference type="InterPro" id="IPR015928">
    <property type="entry name" value="Aconitase/3IPM_dehydase_swvl"/>
</dbReference>
<dbReference type="InterPro" id="IPR050926">
    <property type="entry name" value="Aconitase/IPM_isomerase"/>
</dbReference>
<dbReference type="InterPro" id="IPR006250">
    <property type="entry name" value="Aconitase_put"/>
</dbReference>
<dbReference type="GO" id="GO:0051539">
    <property type="term" value="F:4 iron, 4 sulfur cluster binding"/>
    <property type="evidence" value="ECO:0007669"/>
    <property type="project" value="TreeGrafter"/>
</dbReference>
<reference evidence="6 7" key="1">
    <citation type="submission" date="2014-12" db="EMBL/GenBank/DDBJ databases">
        <title>Genomes of Geoalkalibacter ferrihydriticus and Geoalkalibacter subterraneus, two haloalkaliphilic metal-reducing members of the Geobacteraceae.</title>
        <authorList>
            <person name="Badalamenti J.P."/>
            <person name="Torres C.I."/>
            <person name="Krajmalnik-Brown R."/>
            <person name="Bond D.R."/>
        </authorList>
    </citation>
    <scope>NUCLEOTIDE SEQUENCE [LARGE SCALE GENOMIC DNA]</scope>
    <source>
        <strain evidence="6 7">DSM 17813</strain>
    </source>
</reference>
<accession>A0A0C2HLN4</accession>
<evidence type="ECO:0000313" key="7">
    <source>
        <dbReference type="Proteomes" id="UP000035068"/>
    </source>
</evidence>
<evidence type="ECO:0000256" key="2">
    <source>
        <dbReference type="ARBA" id="ARBA00023004"/>
    </source>
</evidence>